<dbReference type="Proteomes" id="UP000051802">
    <property type="component" value="Unassembled WGS sequence"/>
</dbReference>
<keyword evidence="3" id="KW-0238">DNA-binding</keyword>
<gene>
    <name evidence="6" type="ORF">ARC20_05580</name>
</gene>
<sequence>MHLSLRQLQIFLAIAETGSTTAAGARLPLSQSATSAALAELEATLGVPLFDRLGKRLLLNDTGRALLDPARALLDDAAQIEHRFGGAQEGRPLPARVRLGASTTIGNYLMPERMAHCLAQWPAMEVSLRIGNTRQVVEAVLRLEVDAGVIEGPCHESELEVLPWREDPLLLLAGADHPLARRRRIPVATLRAQRWLLREVGSGTRESVEQALLPHLGGFEQGVQLGSTEAIKQGAAAGLGLTCLSRSAVQDQLALGRLVALSTVLPPLSRPLYRIRHRGRPWSQSLRRLLELDAG</sequence>
<dbReference type="Gene3D" id="3.40.190.10">
    <property type="entry name" value="Periplasmic binding protein-like II"/>
    <property type="match status" value="2"/>
</dbReference>
<comment type="similarity">
    <text evidence="1">Belongs to the LysR transcriptional regulatory family.</text>
</comment>
<organism evidence="6 7">
    <name type="scientific">Stenotrophomonas panacihumi</name>
    <dbReference type="NCBI Taxonomy" id="676599"/>
    <lineage>
        <taxon>Bacteria</taxon>
        <taxon>Pseudomonadati</taxon>
        <taxon>Pseudomonadota</taxon>
        <taxon>Gammaproteobacteria</taxon>
        <taxon>Lysobacterales</taxon>
        <taxon>Lysobacteraceae</taxon>
        <taxon>Stenotrophomonas</taxon>
    </lineage>
</organism>
<feature type="domain" description="HTH lysR-type" evidence="5">
    <location>
        <begin position="3"/>
        <end position="60"/>
    </location>
</feature>
<evidence type="ECO:0000256" key="1">
    <source>
        <dbReference type="ARBA" id="ARBA00009437"/>
    </source>
</evidence>
<dbReference type="GO" id="GO:0000976">
    <property type="term" value="F:transcription cis-regulatory region binding"/>
    <property type="evidence" value="ECO:0007669"/>
    <property type="project" value="TreeGrafter"/>
</dbReference>
<keyword evidence="4" id="KW-0804">Transcription</keyword>
<accession>A0A0R0B0A6</accession>
<keyword evidence="7" id="KW-1185">Reference proteome</keyword>
<dbReference type="EMBL" id="LLXU01000056">
    <property type="protein sequence ID" value="KRG46371.1"/>
    <property type="molecule type" value="Genomic_DNA"/>
</dbReference>
<dbReference type="SUPFAM" id="SSF53850">
    <property type="entry name" value="Periplasmic binding protein-like II"/>
    <property type="match status" value="1"/>
</dbReference>
<dbReference type="PRINTS" id="PR00039">
    <property type="entry name" value="HTHLYSR"/>
</dbReference>
<comment type="caution">
    <text evidence="6">The sequence shown here is derived from an EMBL/GenBank/DDBJ whole genome shotgun (WGS) entry which is preliminary data.</text>
</comment>
<dbReference type="RefSeq" id="WP_057645136.1">
    <property type="nucleotide sequence ID" value="NZ_LLXU01000056.1"/>
</dbReference>
<evidence type="ECO:0000256" key="3">
    <source>
        <dbReference type="ARBA" id="ARBA00023125"/>
    </source>
</evidence>
<dbReference type="InterPro" id="IPR036390">
    <property type="entry name" value="WH_DNA-bd_sf"/>
</dbReference>
<evidence type="ECO:0000313" key="6">
    <source>
        <dbReference type="EMBL" id="KRG46371.1"/>
    </source>
</evidence>
<dbReference type="STRING" id="676599.ARC20_05580"/>
<dbReference type="OrthoDB" id="9808620at2"/>
<dbReference type="PANTHER" id="PTHR30126">
    <property type="entry name" value="HTH-TYPE TRANSCRIPTIONAL REGULATOR"/>
    <property type="match status" value="1"/>
</dbReference>
<reference evidence="6 7" key="1">
    <citation type="submission" date="2015-10" db="EMBL/GenBank/DDBJ databases">
        <title>Genome sequencing and analysis of members of genus Stenotrophomonas.</title>
        <authorList>
            <person name="Patil P.P."/>
            <person name="Midha S."/>
            <person name="Patil P.B."/>
        </authorList>
    </citation>
    <scope>NUCLEOTIDE SEQUENCE [LARGE SCALE GENOMIC DNA]</scope>
    <source>
        <strain evidence="6 7">JCM 16536</strain>
    </source>
</reference>
<dbReference type="GO" id="GO:0003700">
    <property type="term" value="F:DNA-binding transcription factor activity"/>
    <property type="evidence" value="ECO:0007669"/>
    <property type="project" value="InterPro"/>
</dbReference>
<dbReference type="FunFam" id="1.10.10.10:FF:000001">
    <property type="entry name" value="LysR family transcriptional regulator"/>
    <property type="match status" value="1"/>
</dbReference>
<dbReference type="InterPro" id="IPR005119">
    <property type="entry name" value="LysR_subst-bd"/>
</dbReference>
<dbReference type="SUPFAM" id="SSF46785">
    <property type="entry name" value="Winged helix' DNA-binding domain"/>
    <property type="match status" value="1"/>
</dbReference>
<evidence type="ECO:0000313" key="7">
    <source>
        <dbReference type="Proteomes" id="UP000051802"/>
    </source>
</evidence>
<dbReference type="Pfam" id="PF00126">
    <property type="entry name" value="HTH_1"/>
    <property type="match status" value="1"/>
</dbReference>
<dbReference type="InterPro" id="IPR000847">
    <property type="entry name" value="LysR_HTH_N"/>
</dbReference>
<protein>
    <submittedName>
        <fullName evidence="6">LysR family transcriptional regulator</fullName>
    </submittedName>
</protein>
<dbReference type="CDD" id="cd08420">
    <property type="entry name" value="PBP2_CysL_like"/>
    <property type="match status" value="1"/>
</dbReference>
<dbReference type="PANTHER" id="PTHR30126:SF94">
    <property type="entry name" value="LYSR FAMILY TRANSCRIPTIONAL REGULATOR"/>
    <property type="match status" value="1"/>
</dbReference>
<dbReference type="NCBIfam" id="NF008095">
    <property type="entry name" value="PRK10837.1"/>
    <property type="match status" value="1"/>
</dbReference>
<dbReference type="AlphaFoldDB" id="A0A0R0B0A6"/>
<dbReference type="InterPro" id="IPR036388">
    <property type="entry name" value="WH-like_DNA-bd_sf"/>
</dbReference>
<dbReference type="Gene3D" id="1.10.10.10">
    <property type="entry name" value="Winged helix-like DNA-binding domain superfamily/Winged helix DNA-binding domain"/>
    <property type="match status" value="1"/>
</dbReference>
<keyword evidence="2" id="KW-0805">Transcription regulation</keyword>
<evidence type="ECO:0000256" key="4">
    <source>
        <dbReference type="ARBA" id="ARBA00023163"/>
    </source>
</evidence>
<evidence type="ECO:0000259" key="5">
    <source>
        <dbReference type="PROSITE" id="PS50931"/>
    </source>
</evidence>
<name>A0A0R0B0A6_9GAMM</name>
<proteinExistence type="inferred from homology"/>
<dbReference type="Pfam" id="PF03466">
    <property type="entry name" value="LysR_substrate"/>
    <property type="match status" value="1"/>
</dbReference>
<evidence type="ECO:0000256" key="2">
    <source>
        <dbReference type="ARBA" id="ARBA00023015"/>
    </source>
</evidence>
<dbReference type="PROSITE" id="PS50931">
    <property type="entry name" value="HTH_LYSR"/>
    <property type="match status" value="1"/>
</dbReference>